<dbReference type="PANTHER" id="PTHR12761">
    <property type="entry name" value="HERMANSKY-PUDLAK SYNDROME PROTEIN 1"/>
    <property type="match status" value="1"/>
</dbReference>
<dbReference type="AlphaFoldDB" id="A0A315VR02"/>
<evidence type="ECO:0000259" key="2">
    <source>
        <dbReference type="Pfam" id="PF19036"/>
    </source>
</evidence>
<dbReference type="Pfam" id="PF19038">
    <property type="entry name" value="Fuz_longin_3"/>
    <property type="match status" value="1"/>
</dbReference>
<dbReference type="Pfam" id="PF19036">
    <property type="entry name" value="Fuz_longin_1"/>
    <property type="match status" value="1"/>
</dbReference>
<name>A0A315VR02_GAMAF</name>
<feature type="domain" description="FUZ/MON1/HPS1 second Longin" evidence="3">
    <location>
        <begin position="200"/>
        <end position="362"/>
    </location>
</feature>
<dbReference type="GO" id="GO:0016192">
    <property type="term" value="P:vesicle-mediated transport"/>
    <property type="evidence" value="ECO:0007669"/>
    <property type="project" value="InterPro"/>
</dbReference>
<feature type="domain" description="FUZ/MON1/HPS1 third Longin" evidence="4">
    <location>
        <begin position="511"/>
        <end position="664"/>
    </location>
</feature>
<feature type="non-terminal residue" evidence="5">
    <location>
        <position position="730"/>
    </location>
</feature>
<evidence type="ECO:0000256" key="1">
    <source>
        <dbReference type="SAM" id="MobiDB-lite"/>
    </source>
</evidence>
<gene>
    <name evidence="5" type="ORF">CCH79_00001640</name>
</gene>
<proteinExistence type="predicted"/>
<reference evidence="5 6" key="1">
    <citation type="journal article" date="2018" name="G3 (Bethesda)">
        <title>A High-Quality Reference Genome for the Invasive Mosquitofish Gambusia affinis Using a Chicago Library.</title>
        <authorList>
            <person name="Hoffberg S.L."/>
            <person name="Troendle N.J."/>
            <person name="Glenn T.C."/>
            <person name="Mahmud O."/>
            <person name="Louha S."/>
            <person name="Chalopin D."/>
            <person name="Bennetzen J.L."/>
            <person name="Mauricio R."/>
        </authorList>
    </citation>
    <scope>NUCLEOTIDE SEQUENCE [LARGE SCALE GENOMIC DNA]</scope>
    <source>
        <strain evidence="5">NE01/NJP1002.9</strain>
        <tissue evidence="5">Muscle</tissue>
    </source>
</reference>
<evidence type="ECO:0008006" key="7">
    <source>
        <dbReference type="Google" id="ProtNLM"/>
    </source>
</evidence>
<dbReference type="InterPro" id="IPR026053">
    <property type="entry name" value="HPS1"/>
</dbReference>
<evidence type="ECO:0000259" key="4">
    <source>
        <dbReference type="Pfam" id="PF19038"/>
    </source>
</evidence>
<dbReference type="InterPro" id="IPR043970">
    <property type="entry name" value="FUZ/MON1/HPS1_longin_3"/>
</dbReference>
<dbReference type="GO" id="GO:0031085">
    <property type="term" value="C:BLOC-3 complex"/>
    <property type="evidence" value="ECO:0007669"/>
    <property type="project" value="TreeGrafter"/>
</dbReference>
<feature type="region of interest" description="Disordered" evidence="1">
    <location>
        <begin position="244"/>
        <end position="288"/>
    </location>
</feature>
<accession>A0A315VR02</accession>
<dbReference type="PANTHER" id="PTHR12761:SF1">
    <property type="entry name" value="BLOC-3 COMPLEX MEMBER HPS1"/>
    <property type="match status" value="1"/>
</dbReference>
<evidence type="ECO:0000313" key="6">
    <source>
        <dbReference type="Proteomes" id="UP000250572"/>
    </source>
</evidence>
<evidence type="ECO:0000313" key="5">
    <source>
        <dbReference type="EMBL" id="PWA25656.1"/>
    </source>
</evidence>
<dbReference type="GO" id="GO:0005085">
    <property type="term" value="F:guanyl-nucleotide exchange factor activity"/>
    <property type="evidence" value="ECO:0007669"/>
    <property type="project" value="TreeGrafter"/>
</dbReference>
<dbReference type="InterPro" id="IPR043972">
    <property type="entry name" value="FUZ/MON1/HPS1_longin_1"/>
</dbReference>
<sequence length="730" mass="83561">MKCLLIASESAEVLFHWSDREYRQNIQEKYGVSQEEGEGLPAFEDILSTLFAPIIISCSTLEDSYTSFTTENNHIYVLHQFDECLYIAVNGDGEEKEDDLRRKLYVLKKMVEVMFGMVTLSGNLLRRELRPQDTEQRARLWKYLQSLLETYSLLRENDQSFLVEAVERLIHPQLCELCIEFLERRLVQQLNSSVERAGEEVLHAFVLVHTKLLAFYSSRNASILSPSDLLALIVMAQNMYPSNVDLDDMSPEDTESTSGSGPENFYTPEPSPSSRSSSSSGKAGRGETPVFEFVDPEIQMAEDSLHTLEINPPDPASPRRVFLEVSHKDGPFPMMPHSMYCLSLWPGITLVLLTKISSSALAISVYKYLEEFDKLEKRLHEGHGGPASARSPLNMQDIRSKMDKFIKSLEPHDLQYAQLQNVWAEFKSRAFSRGGSGFNKDLIPWCKNMKTQLCGIYRQCFLTGSLSADVTHRLSAGLQERAQAMVREKLVDWKDFLLVKSKRNITMDFPGLVHFICVDRATGQMIAPSLNITERTTSELGKGPVAKYIKNKVWALVRTTRRYLQKGYSTVTLRDGDFYFCYFLWFENETGYKLQPVEIPVLPDDSPPIGMLAYDYYNRLLRYCSKSHKGENVKCYELLTVHLGVIPTEIILQHCRQLASKLWEPSRNPLLWRQTRLRHSSKGQGQMLFTPLEPQRRGQIPGLGFILLNKHWDVQKAFRTGQRLEVVQTP</sequence>
<dbReference type="Proteomes" id="UP000250572">
    <property type="component" value="Unassembled WGS sequence"/>
</dbReference>
<feature type="domain" description="FUZ/MON1/HPS1 first Longin" evidence="2">
    <location>
        <begin position="2"/>
        <end position="152"/>
    </location>
</feature>
<keyword evidence="6" id="KW-1185">Reference proteome</keyword>
<comment type="caution">
    <text evidence="5">The sequence shown here is derived from an EMBL/GenBank/DDBJ whole genome shotgun (WGS) entry which is preliminary data.</text>
</comment>
<organism evidence="5 6">
    <name type="scientific">Gambusia affinis</name>
    <name type="common">Western mosquitofish</name>
    <name type="synonym">Heterandria affinis</name>
    <dbReference type="NCBI Taxonomy" id="33528"/>
    <lineage>
        <taxon>Eukaryota</taxon>
        <taxon>Metazoa</taxon>
        <taxon>Chordata</taxon>
        <taxon>Craniata</taxon>
        <taxon>Vertebrata</taxon>
        <taxon>Euteleostomi</taxon>
        <taxon>Actinopterygii</taxon>
        <taxon>Neopterygii</taxon>
        <taxon>Teleostei</taxon>
        <taxon>Neoteleostei</taxon>
        <taxon>Acanthomorphata</taxon>
        <taxon>Ovalentaria</taxon>
        <taxon>Atherinomorphae</taxon>
        <taxon>Cyprinodontiformes</taxon>
        <taxon>Poeciliidae</taxon>
        <taxon>Poeciliinae</taxon>
        <taxon>Gambusia</taxon>
    </lineage>
</organism>
<dbReference type="InterPro" id="IPR043971">
    <property type="entry name" value="FUZ/MON1/HPS1_longin_2"/>
</dbReference>
<dbReference type="GO" id="GO:1903232">
    <property type="term" value="P:melanosome assembly"/>
    <property type="evidence" value="ECO:0007669"/>
    <property type="project" value="TreeGrafter"/>
</dbReference>
<feature type="compositionally biased region" description="Acidic residues" evidence="1">
    <location>
        <begin position="245"/>
        <end position="255"/>
    </location>
</feature>
<protein>
    <recommendedName>
        <fullName evidence="7">HPS1 biogenesis of lysosomal organelles complex 3 subunit 1</fullName>
    </recommendedName>
</protein>
<dbReference type="Pfam" id="PF19037">
    <property type="entry name" value="Fuz_longin_2"/>
    <property type="match status" value="1"/>
</dbReference>
<dbReference type="STRING" id="33528.ENSGAFP00000013824"/>
<evidence type="ECO:0000259" key="3">
    <source>
        <dbReference type="Pfam" id="PF19037"/>
    </source>
</evidence>
<dbReference type="EMBL" id="NHOQ01001229">
    <property type="protein sequence ID" value="PWA25656.1"/>
    <property type="molecule type" value="Genomic_DNA"/>
</dbReference>